<evidence type="ECO:0000313" key="3">
    <source>
        <dbReference type="EMBL" id="KAF2712276.1"/>
    </source>
</evidence>
<dbReference type="OrthoDB" id="5043642at2759"/>
<organism evidence="3 4">
    <name type="scientific">Pleomassaria siparia CBS 279.74</name>
    <dbReference type="NCBI Taxonomy" id="1314801"/>
    <lineage>
        <taxon>Eukaryota</taxon>
        <taxon>Fungi</taxon>
        <taxon>Dikarya</taxon>
        <taxon>Ascomycota</taxon>
        <taxon>Pezizomycotina</taxon>
        <taxon>Dothideomycetes</taxon>
        <taxon>Pleosporomycetidae</taxon>
        <taxon>Pleosporales</taxon>
        <taxon>Pleomassariaceae</taxon>
        <taxon>Pleomassaria</taxon>
    </lineage>
</organism>
<accession>A0A6G1KH95</accession>
<evidence type="ECO:0008006" key="5">
    <source>
        <dbReference type="Google" id="ProtNLM"/>
    </source>
</evidence>
<proteinExistence type="predicted"/>
<sequence length="389" mass="43877">MMQSDLLPQACLLLVVGALWYMYRRTRGRRDSRTLQSPVTSSSTKDAAQYSEASYYQIEPLADFDLDTAEPIKIRPFKPKYHLTMALENIGISDLVAMDKTYKTRIALRRHLIANRAHDVLALTPTIEPSVLEFYTWITSTYLPQRFPTVFTLSDSKTSLKNLVTDEVIPLTPTSAHQALSLMGAHIDNDFLFLLPTAEEGKYTLEGFITCFPNGFDTRAKLGLKLVDIHGPVPGYKAKLEKSMDRFFSTLPVGKVVRRVNWGITTHGDLFGLSGNHTSPEEAERLAEKKKKKKDNEADEWNIDTAVLRCERQTLHRLPGTRALVFAFKTYQYALRDVKEEGSGEELASAIDGLGKGSTPEMRVYKSAVVWGERAKRFLRGEDEAVHVQ</sequence>
<keyword evidence="2" id="KW-0472">Membrane</keyword>
<gene>
    <name evidence="3" type="ORF">K504DRAFT_474675</name>
</gene>
<dbReference type="AlphaFoldDB" id="A0A6G1KH95"/>
<keyword evidence="2" id="KW-1133">Transmembrane helix</keyword>
<dbReference type="EMBL" id="MU005766">
    <property type="protein sequence ID" value="KAF2712276.1"/>
    <property type="molecule type" value="Genomic_DNA"/>
</dbReference>
<feature type="transmembrane region" description="Helical" evidence="2">
    <location>
        <begin position="6"/>
        <end position="23"/>
    </location>
</feature>
<protein>
    <recommendedName>
        <fullName evidence="5">HRQ family protein 2</fullName>
    </recommendedName>
</protein>
<name>A0A6G1KH95_9PLEO</name>
<evidence type="ECO:0000313" key="4">
    <source>
        <dbReference type="Proteomes" id="UP000799428"/>
    </source>
</evidence>
<keyword evidence="4" id="KW-1185">Reference proteome</keyword>
<dbReference type="Proteomes" id="UP000799428">
    <property type="component" value="Unassembled WGS sequence"/>
</dbReference>
<dbReference type="Pfam" id="PF11927">
    <property type="entry name" value="HODM_asu-like"/>
    <property type="match status" value="1"/>
</dbReference>
<dbReference type="InterPro" id="IPR021848">
    <property type="entry name" value="HODM_asu-like"/>
</dbReference>
<feature type="region of interest" description="Disordered" evidence="1">
    <location>
        <begin position="273"/>
        <end position="294"/>
    </location>
</feature>
<keyword evidence="2" id="KW-0812">Transmembrane</keyword>
<reference evidence="3" key="1">
    <citation type="journal article" date="2020" name="Stud. Mycol.">
        <title>101 Dothideomycetes genomes: a test case for predicting lifestyles and emergence of pathogens.</title>
        <authorList>
            <person name="Haridas S."/>
            <person name="Albert R."/>
            <person name="Binder M."/>
            <person name="Bloem J."/>
            <person name="Labutti K."/>
            <person name="Salamov A."/>
            <person name="Andreopoulos B."/>
            <person name="Baker S."/>
            <person name="Barry K."/>
            <person name="Bills G."/>
            <person name="Bluhm B."/>
            <person name="Cannon C."/>
            <person name="Castanera R."/>
            <person name="Culley D."/>
            <person name="Daum C."/>
            <person name="Ezra D."/>
            <person name="Gonzalez J."/>
            <person name="Henrissat B."/>
            <person name="Kuo A."/>
            <person name="Liang C."/>
            <person name="Lipzen A."/>
            <person name="Lutzoni F."/>
            <person name="Magnuson J."/>
            <person name="Mondo S."/>
            <person name="Nolan M."/>
            <person name="Ohm R."/>
            <person name="Pangilinan J."/>
            <person name="Park H.-J."/>
            <person name="Ramirez L."/>
            <person name="Alfaro M."/>
            <person name="Sun H."/>
            <person name="Tritt A."/>
            <person name="Yoshinaga Y."/>
            <person name="Zwiers L.-H."/>
            <person name="Turgeon B."/>
            <person name="Goodwin S."/>
            <person name="Spatafora J."/>
            <person name="Crous P."/>
            <person name="Grigoriev I."/>
        </authorList>
    </citation>
    <scope>NUCLEOTIDE SEQUENCE</scope>
    <source>
        <strain evidence="3">CBS 279.74</strain>
    </source>
</reference>
<evidence type="ECO:0000256" key="1">
    <source>
        <dbReference type="SAM" id="MobiDB-lite"/>
    </source>
</evidence>
<evidence type="ECO:0000256" key="2">
    <source>
        <dbReference type="SAM" id="Phobius"/>
    </source>
</evidence>